<dbReference type="GO" id="GO:0012501">
    <property type="term" value="P:programmed cell death"/>
    <property type="evidence" value="ECO:0007669"/>
    <property type="project" value="InterPro"/>
</dbReference>
<dbReference type="Pfam" id="PF04598">
    <property type="entry name" value="Gasdermin"/>
    <property type="match status" value="1"/>
</dbReference>
<feature type="region of interest" description="Disordered" evidence="4">
    <location>
        <begin position="1"/>
        <end position="21"/>
    </location>
</feature>
<evidence type="ECO:0000256" key="3">
    <source>
        <dbReference type="ARBA" id="ARBA00023136"/>
    </source>
</evidence>
<sequence>MLRKLDGIFGDTENEDDSSMDEEEKVLNTFYKVADAIKYKVSKKDVPLISDVQATQAVFNSRKSNSTPCMLILRNENKAINSIYVSGDGMFPAVCHQFVNAMGKDTLIPSSSLEESTRISPFNVVAKRRKRRWIFFHKIEYSTYDFPLYDLLNSNAVFESELEETAFCSYNPESTYSLSGKFGVDIMKDLMDANLSASDKVTISAKLGEVNLVQVADPDNFMSELMTRKLNMNHPLVKQIRKSKDTVLCVIRGVIQTTDNAEIKRIQDKDLKETMSEKVTKEGGNESGEISENKKKDITLEKGTTLAYKVWELKINAENGSIEPIMTAELEGGFHHSTMDDITTDGDESSTSPTEQEETSVLQHLEEQLQPLFDLPEAEGQLLKLALLKLMTCHSDVVLLSKLLIQAETGNLKEEKEKHNELIVNKAETWTVATSAGIKTEEENVVYEGETTPILAAVAHLVDAMHDVETQDLEKLCQCNDEQLKALTKIFKSAVSSSMPIPIDTETSPALEEPADGILSDMKLT</sequence>
<evidence type="ECO:0000313" key="6">
    <source>
        <dbReference type="EMBL" id="VDI06270.1"/>
    </source>
</evidence>
<evidence type="ECO:0000313" key="7">
    <source>
        <dbReference type="Proteomes" id="UP000596742"/>
    </source>
</evidence>
<gene>
    <name evidence="6" type="ORF">MGAL_10B018591</name>
</gene>
<dbReference type="InterPro" id="IPR040460">
    <property type="entry name" value="Gasdermin_pore"/>
</dbReference>
<evidence type="ECO:0000259" key="5">
    <source>
        <dbReference type="Pfam" id="PF04598"/>
    </source>
</evidence>
<comment type="caution">
    <text evidence="6">The sequence shown here is derived from an EMBL/GenBank/DDBJ whole genome shotgun (WGS) entry which is preliminary data.</text>
</comment>
<feature type="compositionally biased region" description="Acidic residues" evidence="4">
    <location>
        <begin position="12"/>
        <end position="21"/>
    </location>
</feature>
<feature type="domain" description="Gasdermin pore forming" evidence="5">
    <location>
        <begin position="90"/>
        <end position="335"/>
    </location>
</feature>
<name>A0A8B6CLD1_MYTGA</name>
<dbReference type="PANTHER" id="PTHR15207">
    <property type="entry name" value="NONSYNDROMIC HEARING IMPAIRMENT PROTEIN"/>
    <property type="match status" value="1"/>
</dbReference>
<dbReference type="PANTHER" id="PTHR15207:SF3">
    <property type="entry name" value="DEAFNESS, AUTOSOMAL DOMINANT 5-RELATED"/>
    <property type="match status" value="1"/>
</dbReference>
<dbReference type="AlphaFoldDB" id="A0A8B6CLD1"/>
<feature type="non-terminal residue" evidence="6">
    <location>
        <position position="525"/>
    </location>
</feature>
<feature type="region of interest" description="Disordered" evidence="4">
    <location>
        <begin position="503"/>
        <end position="525"/>
    </location>
</feature>
<dbReference type="OrthoDB" id="6283708at2759"/>
<evidence type="ECO:0000256" key="4">
    <source>
        <dbReference type="SAM" id="MobiDB-lite"/>
    </source>
</evidence>
<evidence type="ECO:0000256" key="1">
    <source>
        <dbReference type="ARBA" id="ARBA00004308"/>
    </source>
</evidence>
<keyword evidence="7" id="KW-1185">Reference proteome</keyword>
<protein>
    <recommendedName>
        <fullName evidence="5">Gasdermin pore forming domain-containing protein</fullName>
    </recommendedName>
</protein>
<dbReference type="EMBL" id="UYJE01001906">
    <property type="protein sequence ID" value="VDI06270.1"/>
    <property type="molecule type" value="Genomic_DNA"/>
</dbReference>
<dbReference type="InterPro" id="IPR042377">
    <property type="entry name" value="GSDME"/>
</dbReference>
<evidence type="ECO:0000256" key="2">
    <source>
        <dbReference type="ARBA" id="ARBA00009279"/>
    </source>
</evidence>
<organism evidence="6 7">
    <name type="scientific">Mytilus galloprovincialis</name>
    <name type="common">Mediterranean mussel</name>
    <dbReference type="NCBI Taxonomy" id="29158"/>
    <lineage>
        <taxon>Eukaryota</taxon>
        <taxon>Metazoa</taxon>
        <taxon>Spiralia</taxon>
        <taxon>Lophotrochozoa</taxon>
        <taxon>Mollusca</taxon>
        <taxon>Bivalvia</taxon>
        <taxon>Autobranchia</taxon>
        <taxon>Pteriomorphia</taxon>
        <taxon>Mytilida</taxon>
        <taxon>Mytiloidea</taxon>
        <taxon>Mytilidae</taxon>
        <taxon>Mytilinae</taxon>
        <taxon>Mytilus</taxon>
    </lineage>
</organism>
<keyword evidence="3" id="KW-0472">Membrane</keyword>
<feature type="region of interest" description="Disordered" evidence="4">
    <location>
        <begin position="339"/>
        <end position="359"/>
    </location>
</feature>
<dbReference type="GO" id="GO:0012505">
    <property type="term" value="C:endomembrane system"/>
    <property type="evidence" value="ECO:0007669"/>
    <property type="project" value="UniProtKB-SubCell"/>
</dbReference>
<comment type="subcellular location">
    <subcellularLocation>
        <location evidence="1">Endomembrane system</location>
    </subcellularLocation>
</comment>
<reference evidence="6" key="1">
    <citation type="submission" date="2018-11" db="EMBL/GenBank/DDBJ databases">
        <authorList>
            <person name="Alioto T."/>
            <person name="Alioto T."/>
        </authorList>
    </citation>
    <scope>NUCLEOTIDE SEQUENCE</scope>
</reference>
<dbReference type="Proteomes" id="UP000596742">
    <property type="component" value="Unassembled WGS sequence"/>
</dbReference>
<dbReference type="GO" id="GO:0005737">
    <property type="term" value="C:cytoplasm"/>
    <property type="evidence" value="ECO:0007669"/>
    <property type="project" value="TreeGrafter"/>
</dbReference>
<accession>A0A8B6CLD1</accession>
<comment type="similarity">
    <text evidence="2">Belongs to the gasdermin family.</text>
</comment>
<proteinExistence type="inferred from homology"/>